<evidence type="ECO:0000256" key="8">
    <source>
        <dbReference type="SAM" id="SignalP"/>
    </source>
</evidence>
<comment type="function">
    <text evidence="7">Cell signaling peptide that may regulate plant stress, growth, and development. Mediates a rapid alkalinization of extracellular space by mediating a transient increase in the cytoplasmic Ca(2+) concentration leading to a calcium-dependent signaling events through a cell surface receptor and a concomitant activation of some intracellular mitogen-activated protein kinases.</text>
</comment>
<feature type="signal peptide" evidence="8">
    <location>
        <begin position="1"/>
        <end position="21"/>
    </location>
</feature>
<dbReference type="PANTHER" id="PTHR34270:SF5">
    <property type="entry name" value="PROTEIN RALF-LIKE 10-RELATED"/>
    <property type="match status" value="1"/>
</dbReference>
<evidence type="ECO:0000256" key="5">
    <source>
        <dbReference type="ARBA" id="ARBA00022729"/>
    </source>
</evidence>
<dbReference type="Proteomes" id="UP001064489">
    <property type="component" value="Chromosome 13"/>
</dbReference>
<keyword evidence="3" id="KW-0964">Secreted</keyword>
<dbReference type="GO" id="GO:0040008">
    <property type="term" value="P:regulation of growth"/>
    <property type="evidence" value="ECO:0007669"/>
    <property type="project" value="UniProtKB-ARBA"/>
</dbReference>
<organism evidence="9 10">
    <name type="scientific">Acer negundo</name>
    <name type="common">Box elder</name>
    <dbReference type="NCBI Taxonomy" id="4023"/>
    <lineage>
        <taxon>Eukaryota</taxon>
        <taxon>Viridiplantae</taxon>
        <taxon>Streptophyta</taxon>
        <taxon>Embryophyta</taxon>
        <taxon>Tracheophyta</taxon>
        <taxon>Spermatophyta</taxon>
        <taxon>Magnoliopsida</taxon>
        <taxon>eudicotyledons</taxon>
        <taxon>Gunneridae</taxon>
        <taxon>Pentapetalae</taxon>
        <taxon>rosids</taxon>
        <taxon>malvids</taxon>
        <taxon>Sapindales</taxon>
        <taxon>Sapindaceae</taxon>
        <taxon>Hippocastanoideae</taxon>
        <taxon>Acereae</taxon>
        <taxon>Acer</taxon>
    </lineage>
</organism>
<evidence type="ECO:0000256" key="2">
    <source>
        <dbReference type="ARBA" id="ARBA00009178"/>
    </source>
</evidence>
<dbReference type="GO" id="GO:0005179">
    <property type="term" value="F:hormone activity"/>
    <property type="evidence" value="ECO:0007669"/>
    <property type="project" value="UniProtKB-KW"/>
</dbReference>
<dbReference type="EMBL" id="JAJSOW010000002">
    <property type="protein sequence ID" value="KAI9197848.1"/>
    <property type="molecule type" value="Genomic_DNA"/>
</dbReference>
<keyword evidence="4" id="KW-0372">Hormone</keyword>
<evidence type="ECO:0000313" key="9">
    <source>
        <dbReference type="EMBL" id="KAI9197848.1"/>
    </source>
</evidence>
<comment type="subcellular location">
    <subcellularLocation>
        <location evidence="1">Secreted</location>
    </subcellularLocation>
</comment>
<comment type="similarity">
    <text evidence="2">Belongs to the plant rapid alkalinization factor (RALF) family.</text>
</comment>
<evidence type="ECO:0000313" key="10">
    <source>
        <dbReference type="Proteomes" id="UP001064489"/>
    </source>
</evidence>
<keyword evidence="10" id="KW-1185">Reference proteome</keyword>
<sequence>MSLSKMKSWIWCLALVILVVANQVQVGAARNIDPAVPDPCKLSGNSAPGCSVQNMQAPLQQANEYSRGCSSINHCRQGRN</sequence>
<proteinExistence type="inferred from homology"/>
<gene>
    <name evidence="9" type="ORF">LWI28_005523</name>
</gene>
<evidence type="ECO:0000256" key="6">
    <source>
        <dbReference type="ARBA" id="ARBA00023157"/>
    </source>
</evidence>
<dbReference type="PANTHER" id="PTHR34270">
    <property type="entry name" value="PROTEIN RALF-LIKE 15-RELATED"/>
    <property type="match status" value="1"/>
</dbReference>
<dbReference type="GO" id="GO:0005576">
    <property type="term" value="C:extracellular region"/>
    <property type="evidence" value="ECO:0007669"/>
    <property type="project" value="UniProtKB-SubCell"/>
</dbReference>
<dbReference type="InterPro" id="IPR008801">
    <property type="entry name" value="RALF"/>
</dbReference>
<keyword evidence="5 8" id="KW-0732">Signal</keyword>
<reference evidence="9 10" key="1">
    <citation type="journal article" date="2022" name="Plant J.">
        <title>Strategies of tolerance reflected in two North American maple genomes.</title>
        <authorList>
            <person name="McEvoy S.L."/>
            <person name="Sezen U.U."/>
            <person name="Trouern-Trend A."/>
            <person name="McMahon S.M."/>
            <person name="Schaberg P.G."/>
            <person name="Yang J."/>
            <person name="Wegrzyn J.L."/>
            <person name="Swenson N.G."/>
        </authorList>
    </citation>
    <scope>NUCLEOTIDE SEQUENCE [LARGE SCALE GENOMIC DNA]</scope>
    <source>
        <strain evidence="9">91603</strain>
    </source>
</reference>
<comment type="caution">
    <text evidence="9">The sequence shown here is derived from an EMBL/GenBank/DDBJ whole genome shotgun (WGS) entry which is preliminary data.</text>
</comment>
<evidence type="ECO:0000256" key="7">
    <source>
        <dbReference type="ARBA" id="ARBA00037228"/>
    </source>
</evidence>
<protein>
    <recommendedName>
        <fullName evidence="11">Rapid ALkalinization Factor</fullName>
    </recommendedName>
</protein>
<evidence type="ECO:0000256" key="3">
    <source>
        <dbReference type="ARBA" id="ARBA00022525"/>
    </source>
</evidence>
<feature type="chain" id="PRO_5041973396" description="Rapid ALkalinization Factor" evidence="8">
    <location>
        <begin position="22"/>
        <end position="80"/>
    </location>
</feature>
<evidence type="ECO:0000256" key="4">
    <source>
        <dbReference type="ARBA" id="ARBA00022702"/>
    </source>
</evidence>
<keyword evidence="6" id="KW-1015">Disulfide bond</keyword>
<evidence type="ECO:0008006" key="11">
    <source>
        <dbReference type="Google" id="ProtNLM"/>
    </source>
</evidence>
<dbReference type="AlphaFoldDB" id="A0AAD5JG56"/>
<name>A0AAD5JG56_ACENE</name>
<evidence type="ECO:0000256" key="1">
    <source>
        <dbReference type="ARBA" id="ARBA00004613"/>
    </source>
</evidence>
<dbReference type="Pfam" id="PF05498">
    <property type="entry name" value="RALF"/>
    <property type="match status" value="1"/>
</dbReference>
<accession>A0AAD5JG56</accession>